<evidence type="ECO:0000313" key="3">
    <source>
        <dbReference type="EMBL" id="OAX31007.1"/>
    </source>
</evidence>
<dbReference type="EMBL" id="KV449674">
    <property type="protein sequence ID" value="OAX31007.1"/>
    <property type="molecule type" value="Genomic_DNA"/>
</dbReference>
<dbReference type="Proteomes" id="UP000092154">
    <property type="component" value="Unassembled WGS sequence"/>
</dbReference>
<accession>A0A1B7MEH8</accession>
<sequence length="169" mass="19016">MGFCWGLSFLFGVNVHASSALLIVVDFVRDDFGLSHHYISKNFCTVGGYATLELGATLVLCRKFYISENKYFAEQIDNLAGESSLDRMALTAPACRALIRFAYFPYFLLFLPPCGVQEVVEAWATGLDRRRRGVFLRGSHQGHAQSFRDASFPRQNRDHCPHTPGQAHH</sequence>
<protein>
    <submittedName>
        <fullName evidence="3">Uncharacterized protein</fullName>
    </submittedName>
</protein>
<feature type="signal peptide" evidence="2">
    <location>
        <begin position="1"/>
        <end position="20"/>
    </location>
</feature>
<evidence type="ECO:0000256" key="2">
    <source>
        <dbReference type="SAM" id="SignalP"/>
    </source>
</evidence>
<dbReference type="OrthoDB" id="2609910at2759"/>
<reference evidence="3 4" key="1">
    <citation type="submission" date="2016-06" db="EMBL/GenBank/DDBJ databases">
        <title>Comparative genomics of the ectomycorrhizal sister species Rhizopogon vinicolor and Rhizopogon vesiculosus (Basidiomycota: Boletales) reveals a divergence of the mating type B locus.</title>
        <authorList>
            <consortium name="DOE Joint Genome Institute"/>
            <person name="Mujic A.B."/>
            <person name="Kuo A."/>
            <person name="Tritt A."/>
            <person name="Lipzen A."/>
            <person name="Chen C."/>
            <person name="Johnson J."/>
            <person name="Sharma A."/>
            <person name="Barry K."/>
            <person name="Grigoriev I.V."/>
            <person name="Spatafora J.W."/>
        </authorList>
    </citation>
    <scope>NUCLEOTIDE SEQUENCE [LARGE SCALE GENOMIC DNA]</scope>
    <source>
        <strain evidence="3 4">AM-OR11-026</strain>
    </source>
</reference>
<evidence type="ECO:0000256" key="1">
    <source>
        <dbReference type="SAM" id="MobiDB-lite"/>
    </source>
</evidence>
<gene>
    <name evidence="3" type="ORF">K503DRAFT_133847</name>
</gene>
<organism evidence="3 4">
    <name type="scientific">Rhizopogon vinicolor AM-OR11-026</name>
    <dbReference type="NCBI Taxonomy" id="1314800"/>
    <lineage>
        <taxon>Eukaryota</taxon>
        <taxon>Fungi</taxon>
        <taxon>Dikarya</taxon>
        <taxon>Basidiomycota</taxon>
        <taxon>Agaricomycotina</taxon>
        <taxon>Agaricomycetes</taxon>
        <taxon>Agaricomycetidae</taxon>
        <taxon>Boletales</taxon>
        <taxon>Suillineae</taxon>
        <taxon>Rhizopogonaceae</taxon>
        <taxon>Rhizopogon</taxon>
    </lineage>
</organism>
<dbReference type="InParanoid" id="A0A1B7MEH8"/>
<proteinExistence type="predicted"/>
<feature type="region of interest" description="Disordered" evidence="1">
    <location>
        <begin position="139"/>
        <end position="169"/>
    </location>
</feature>
<keyword evidence="2" id="KW-0732">Signal</keyword>
<dbReference type="AlphaFoldDB" id="A0A1B7MEH8"/>
<keyword evidence="4" id="KW-1185">Reference proteome</keyword>
<evidence type="ECO:0000313" key="4">
    <source>
        <dbReference type="Proteomes" id="UP000092154"/>
    </source>
</evidence>
<feature type="chain" id="PRO_5008597279" evidence="2">
    <location>
        <begin position="21"/>
        <end position="169"/>
    </location>
</feature>
<name>A0A1B7MEH8_9AGAM</name>